<dbReference type="EC" id="1.6.99.5" evidence="4"/>
<sequence>MSSDKEEQKKPAPTAKPAATTTKPADNSSTKPAPKPAPPKPAAPPVPAAAKPAPAAAAPPAAKKEPEPPAFEKGIAQQLVTRFGDAVKVLYIKPLRIKVQVEPGNIVEVASYIRDNMGFDHAECASGTDYPKDGQIEVNYHLGSYTRDDLLAHVLVLATRTNRDDAHIPSLINVFKSVEYHERETFEMLGVYFDGHPRNERFLLPEDWADIPPLRKEFRIKGR</sequence>
<evidence type="ECO:0000313" key="5">
    <source>
        <dbReference type="Proteomes" id="UP000027093"/>
    </source>
</evidence>
<feature type="compositionally biased region" description="Pro residues" evidence="2">
    <location>
        <begin position="33"/>
        <end position="47"/>
    </location>
</feature>
<dbReference type="InterPro" id="IPR001268">
    <property type="entry name" value="NADH_UbQ_OxRdtase_30kDa_su"/>
</dbReference>
<dbReference type="Proteomes" id="UP000027093">
    <property type="component" value="Chromosome"/>
</dbReference>
<dbReference type="Pfam" id="PF00329">
    <property type="entry name" value="Complex1_30kDa"/>
    <property type="match status" value="1"/>
</dbReference>
<proteinExistence type="inferred from homology"/>
<evidence type="ECO:0000259" key="3">
    <source>
        <dbReference type="Pfam" id="PF00329"/>
    </source>
</evidence>
<reference evidence="4 5" key="1">
    <citation type="journal article" date="2014" name="Int. J. Syst. Evol. Microbiol.">
        <title>Nitrososphaera viennensis gen. nov., sp. nov., an aerobic and mesophilic, ammonia-oxidizing archaeon from soil and a member of the archaeal phylum Thaumarchaeota.</title>
        <authorList>
            <person name="Stieglmeier M."/>
            <person name="Klingl A."/>
            <person name="Alves R.J."/>
            <person name="Rittmann S.K."/>
            <person name="Melcher M."/>
            <person name="Leisch N."/>
            <person name="Schleper C."/>
        </authorList>
    </citation>
    <scope>NUCLEOTIDE SEQUENCE [LARGE SCALE GENOMIC DNA]</scope>
    <source>
        <strain evidence="4">EN76</strain>
    </source>
</reference>
<dbReference type="GO" id="GO:0008137">
    <property type="term" value="F:NADH dehydrogenase (ubiquinone) activity"/>
    <property type="evidence" value="ECO:0007669"/>
    <property type="project" value="InterPro"/>
</dbReference>
<dbReference type="STRING" id="926571.NVIE_1185"/>
<dbReference type="Gene3D" id="3.30.460.80">
    <property type="entry name" value="NADH:ubiquinone oxidoreductase, 30kDa subunit"/>
    <property type="match status" value="1"/>
</dbReference>
<gene>
    <name evidence="4" type="primary">nuoC</name>
    <name evidence="4" type="ORF">NVIE_1185</name>
</gene>
<dbReference type="PANTHER" id="PTHR10884:SF14">
    <property type="entry name" value="NADH DEHYDROGENASE [UBIQUINONE] IRON-SULFUR PROTEIN 3, MITOCHONDRIAL"/>
    <property type="match status" value="1"/>
</dbReference>
<feature type="domain" description="NADH:ubiquinone oxidoreductase 30kDa subunit" evidence="3">
    <location>
        <begin position="99"/>
        <end position="222"/>
    </location>
</feature>
<dbReference type="HOGENOM" id="CLU_042628_6_1_2"/>
<evidence type="ECO:0000256" key="1">
    <source>
        <dbReference type="ARBA" id="ARBA00007569"/>
    </source>
</evidence>
<evidence type="ECO:0000256" key="2">
    <source>
        <dbReference type="SAM" id="MobiDB-lite"/>
    </source>
</evidence>
<dbReference type="GeneID" id="74946425"/>
<dbReference type="GO" id="GO:0016491">
    <property type="term" value="F:oxidoreductase activity"/>
    <property type="evidence" value="ECO:0007669"/>
    <property type="project" value="UniProtKB-KW"/>
</dbReference>
<dbReference type="KEGG" id="nvn:NVIE_1185"/>
<feature type="region of interest" description="Disordered" evidence="2">
    <location>
        <begin position="1"/>
        <end position="68"/>
    </location>
</feature>
<feature type="compositionally biased region" description="Low complexity" evidence="2">
    <location>
        <begin position="48"/>
        <end position="61"/>
    </location>
</feature>
<name>A0A060HQG4_9ARCH</name>
<feature type="compositionally biased region" description="Low complexity" evidence="2">
    <location>
        <begin position="11"/>
        <end position="25"/>
    </location>
</feature>
<dbReference type="AlphaFoldDB" id="A0A060HQG4"/>
<keyword evidence="4" id="KW-0560">Oxidoreductase</keyword>
<accession>A0A060HQG4</accession>
<evidence type="ECO:0000313" key="4">
    <source>
        <dbReference type="EMBL" id="AIC15397.1"/>
    </source>
</evidence>
<dbReference type="SUPFAM" id="SSF143243">
    <property type="entry name" value="Nqo5-like"/>
    <property type="match status" value="1"/>
</dbReference>
<dbReference type="InterPro" id="IPR037232">
    <property type="entry name" value="NADH_quin_OxRdtase_su_C/D-like"/>
</dbReference>
<dbReference type="OrthoDB" id="43567at2157"/>
<organism evidence="4 5">
    <name type="scientific">Nitrososphaera viennensis EN76</name>
    <dbReference type="NCBI Taxonomy" id="926571"/>
    <lineage>
        <taxon>Archaea</taxon>
        <taxon>Nitrososphaerota</taxon>
        <taxon>Nitrososphaeria</taxon>
        <taxon>Nitrososphaerales</taxon>
        <taxon>Nitrososphaeraceae</taxon>
        <taxon>Nitrososphaera</taxon>
    </lineage>
</organism>
<dbReference type="RefSeq" id="WP_084790648.1">
    <property type="nucleotide sequence ID" value="NZ_CP007536.1"/>
</dbReference>
<keyword evidence="5" id="KW-1185">Reference proteome</keyword>
<dbReference type="PANTHER" id="PTHR10884">
    <property type="entry name" value="NADH DEHYDROGENASE UBIQUINONE IRON-SULFUR PROTEIN 3"/>
    <property type="match status" value="1"/>
</dbReference>
<feature type="compositionally biased region" description="Basic and acidic residues" evidence="2">
    <location>
        <begin position="1"/>
        <end position="10"/>
    </location>
</feature>
<dbReference type="EMBL" id="CP007536">
    <property type="protein sequence ID" value="AIC15397.1"/>
    <property type="molecule type" value="Genomic_DNA"/>
</dbReference>
<protein>
    <submittedName>
        <fullName evidence="4">NADH-quinone oxidoreductase subunit C</fullName>
        <ecNumber evidence="4">1.6.99.5</ecNumber>
    </submittedName>
</protein>
<comment type="similarity">
    <text evidence="1">Belongs to the complex I 30 kDa subunit family.</text>
</comment>